<evidence type="ECO:0000313" key="2">
    <source>
        <dbReference type="EMBL" id="KAJ0968174.1"/>
    </source>
</evidence>
<evidence type="ECO:0000256" key="1">
    <source>
        <dbReference type="SAM" id="MobiDB-lite"/>
    </source>
</evidence>
<dbReference type="EMBL" id="JAGGNH010000007">
    <property type="protein sequence ID" value="KAJ0968174.1"/>
    <property type="molecule type" value="Genomic_DNA"/>
</dbReference>
<feature type="compositionally biased region" description="Basic and acidic residues" evidence="1">
    <location>
        <begin position="175"/>
        <end position="196"/>
    </location>
</feature>
<dbReference type="Proteomes" id="UP001085076">
    <property type="component" value="Miscellaneous, Linkage group lg07"/>
</dbReference>
<keyword evidence="3" id="KW-1185">Reference proteome</keyword>
<organism evidence="2 3">
    <name type="scientific">Dioscorea zingiberensis</name>
    <dbReference type="NCBI Taxonomy" id="325984"/>
    <lineage>
        <taxon>Eukaryota</taxon>
        <taxon>Viridiplantae</taxon>
        <taxon>Streptophyta</taxon>
        <taxon>Embryophyta</taxon>
        <taxon>Tracheophyta</taxon>
        <taxon>Spermatophyta</taxon>
        <taxon>Magnoliopsida</taxon>
        <taxon>Liliopsida</taxon>
        <taxon>Dioscoreales</taxon>
        <taxon>Dioscoreaceae</taxon>
        <taxon>Dioscorea</taxon>
    </lineage>
</organism>
<accession>A0A9D5C8N2</accession>
<feature type="compositionally biased region" description="Low complexity" evidence="1">
    <location>
        <begin position="208"/>
        <end position="220"/>
    </location>
</feature>
<evidence type="ECO:0000313" key="3">
    <source>
        <dbReference type="Proteomes" id="UP001085076"/>
    </source>
</evidence>
<dbReference type="AlphaFoldDB" id="A0A9D5C8N2"/>
<proteinExistence type="predicted"/>
<feature type="region of interest" description="Disordered" evidence="1">
    <location>
        <begin position="86"/>
        <end position="112"/>
    </location>
</feature>
<reference evidence="2" key="1">
    <citation type="submission" date="2021-03" db="EMBL/GenBank/DDBJ databases">
        <authorList>
            <person name="Li Z."/>
            <person name="Yang C."/>
        </authorList>
    </citation>
    <scope>NUCLEOTIDE SEQUENCE</scope>
    <source>
        <strain evidence="2">Dzin_1.0</strain>
        <tissue evidence="2">Leaf</tissue>
    </source>
</reference>
<comment type="caution">
    <text evidence="2">The sequence shown here is derived from an EMBL/GenBank/DDBJ whole genome shotgun (WGS) entry which is preliminary data.</text>
</comment>
<feature type="region of interest" description="Disordered" evidence="1">
    <location>
        <begin position="175"/>
        <end position="230"/>
    </location>
</feature>
<name>A0A9D5C8N2_9LILI</name>
<reference evidence="2" key="2">
    <citation type="journal article" date="2022" name="Hortic Res">
        <title>The genome of Dioscorea zingiberensis sheds light on the biosynthesis, origin and evolution of the medicinally important diosgenin saponins.</title>
        <authorList>
            <person name="Li Y."/>
            <person name="Tan C."/>
            <person name="Li Z."/>
            <person name="Guo J."/>
            <person name="Li S."/>
            <person name="Chen X."/>
            <person name="Wang C."/>
            <person name="Dai X."/>
            <person name="Yang H."/>
            <person name="Song W."/>
            <person name="Hou L."/>
            <person name="Xu J."/>
            <person name="Tong Z."/>
            <person name="Xu A."/>
            <person name="Yuan X."/>
            <person name="Wang W."/>
            <person name="Yang Q."/>
            <person name="Chen L."/>
            <person name="Sun Z."/>
            <person name="Wang K."/>
            <person name="Pan B."/>
            <person name="Chen J."/>
            <person name="Bao Y."/>
            <person name="Liu F."/>
            <person name="Qi X."/>
            <person name="Gang D.R."/>
            <person name="Wen J."/>
            <person name="Li J."/>
        </authorList>
    </citation>
    <scope>NUCLEOTIDE SEQUENCE</scope>
    <source>
        <strain evidence="2">Dzin_1.0</strain>
    </source>
</reference>
<sequence length="399" mass="44240">MVARLLKPVGDLVYLAKDGAYYVGYCKAAIRVRRGKRFPTLINYSVLTDKFSVQVDLERGEPPLPWDTPPEKMMAPGGTPGGAGITVGGDRPLKGKTPLRPLGKDHEGTEETNEMGKYGQTFAYAASDDTVQVVQRKFSSFGERAHLLQHETNGGKQSHAEGFDRQNIAIDRVKDCSRSRHVDKERVKSHGDKAKEGALTTSSYAAGKSSEASRNSSKASHMAHSQPHPLTHMKTQISIPKSPQYQVKHTQGPDEGTWQGEKRNMGSINNANVDLNEICDDKINERTTTIKNYSDLGNEETVDTDDEIEDKLVKEIELEMENMWNVDLEWEDDKQEQGVVGESSKPPYLEEIPIENTLEIEPREAEGNICKTYEDIANGSNEPQDDVSGPIESPDGNLK</sequence>
<gene>
    <name evidence="2" type="ORF">J5N97_025091</name>
</gene>
<feature type="region of interest" description="Disordered" evidence="1">
    <location>
        <begin position="361"/>
        <end position="399"/>
    </location>
</feature>
<protein>
    <submittedName>
        <fullName evidence="2">Uncharacterized protein</fullName>
    </submittedName>
</protein>